<sequence>MTEGRRNNAERVDRSGKRVYNHKQKKKIVCPRCGRPTRVQVTLNETHLWHFPLWCEKCKSESVVDFDGVSQNPSRSEPTA</sequence>
<dbReference type="EMBL" id="BK015894">
    <property type="protein sequence ID" value="DAD72091.1"/>
    <property type="molecule type" value="Genomic_DNA"/>
</dbReference>
<evidence type="ECO:0000256" key="1">
    <source>
        <dbReference type="SAM" id="MobiDB-lite"/>
    </source>
</evidence>
<dbReference type="InterPro" id="IPR025957">
    <property type="entry name" value="Cys_rich_KTR"/>
</dbReference>
<evidence type="ECO:0000313" key="2">
    <source>
        <dbReference type="EMBL" id="DAD72091.1"/>
    </source>
</evidence>
<feature type="region of interest" description="Disordered" evidence="1">
    <location>
        <begin position="1"/>
        <end position="23"/>
    </location>
</feature>
<reference evidence="2" key="1">
    <citation type="journal article" date="2021" name="Proc. Natl. Acad. Sci. U.S.A.">
        <title>A Catalog of Tens of Thousands of Viruses from Human Metagenomes Reveals Hidden Associations with Chronic Diseases.</title>
        <authorList>
            <person name="Tisza M.J."/>
            <person name="Buck C.B."/>
        </authorList>
    </citation>
    <scope>NUCLEOTIDE SEQUENCE</scope>
    <source>
        <strain evidence="2">CtOyc4</strain>
    </source>
</reference>
<dbReference type="Pfam" id="PF14205">
    <property type="entry name" value="Cys_rich_KTR"/>
    <property type="match status" value="1"/>
</dbReference>
<organism evidence="2">
    <name type="scientific">Myoviridae sp. ctOyc4</name>
    <dbReference type="NCBI Taxonomy" id="2827606"/>
    <lineage>
        <taxon>Viruses</taxon>
        <taxon>Duplodnaviria</taxon>
        <taxon>Heunggongvirae</taxon>
        <taxon>Uroviricota</taxon>
        <taxon>Caudoviricetes</taxon>
    </lineage>
</organism>
<accession>A0A8S5LQH2</accession>
<protein>
    <submittedName>
        <fullName evidence="2">Cysteine-rich protein</fullName>
    </submittedName>
</protein>
<proteinExistence type="predicted"/>
<name>A0A8S5LQH2_9CAUD</name>
<feature type="compositionally biased region" description="Basic and acidic residues" evidence="1">
    <location>
        <begin position="1"/>
        <end position="16"/>
    </location>
</feature>